<evidence type="ECO:0000313" key="8">
    <source>
        <dbReference type="Proteomes" id="UP000748756"/>
    </source>
</evidence>
<keyword evidence="3" id="KW-0472">Membrane</keyword>
<dbReference type="InterPro" id="IPR024732">
    <property type="entry name" value="NAGLU_C"/>
</dbReference>
<evidence type="ECO:0000256" key="1">
    <source>
        <dbReference type="ARBA" id="ARBA00022801"/>
    </source>
</evidence>
<evidence type="ECO:0000259" key="4">
    <source>
        <dbReference type="Pfam" id="PF05089"/>
    </source>
</evidence>
<feature type="transmembrane region" description="Helical" evidence="3">
    <location>
        <begin position="27"/>
        <end position="50"/>
    </location>
</feature>
<dbReference type="PANTHER" id="PTHR12872">
    <property type="entry name" value="ALPHA-N-ACETYLGLUCOSAMINIDASE"/>
    <property type="match status" value="1"/>
</dbReference>
<keyword evidence="1" id="KW-0378">Hydrolase</keyword>
<accession>A0A9P5VE48</accession>
<evidence type="ECO:0008006" key="9">
    <source>
        <dbReference type="Google" id="ProtNLM"/>
    </source>
</evidence>
<dbReference type="InterPro" id="IPR024240">
    <property type="entry name" value="NAGLU_N"/>
</dbReference>
<sequence>MTWWTSSSSKIALTSPVSPKKETRRRILYLFLSIFVVTITSSILFTAYSFKSNHVFSFLFHSHKNNKPALPPPTVTANPNQLPCNPPSTTTTTTTTTATTTTAPASLPSSNEATVVAPLEELVKRLLPKAYHTHFQFTLRLQLTTNSAINIYDTYRLFNSNSNSKNPANAGARAVIIEGVTLSALGAGLNHYLKHVCKVEMTWSGDRFDQLPAVPPLVPTEAGVDGVVRASFVPWRYYMNVVTFGYSFAFWDWNRWQRELDWMMLNGINMALAMVGQEHVVRKFYENQGLSREDIGDFLGGPAFMPWQRMGNIQGAWALQESTTYNNDWIDSQWALQGLIMQRMQAFNITPIMPSFQGFVPRKLPEKYPDSKFVFASNWNEMGKFSKVTSILPTEPLFTTLFQQFIQLQRAMYKDEGVDLDNGTPQNYYLLDLYNEMLPSCTDPACLRAITTGVMKAMKAADPRSVWTMQGWFLIHDYPWQPPQKKAFFDGIKEVNEGRDAFVIDLYSDVVPVWDLTDGFFGTDWGWSMLNNFGGGQGLYGTLPTLLTEPFKAYQQPARSMRGMGITMEGINNNEYLYQLVLDLPWQSIEATLPSAFDTPAPRPGAYSLKQQGLDGQAHLEKYLQRRYGSLQTTTAMLEAWTMLSQTVWDCRTKQDSQSKTYLDNAPALDMVKGGFMRTVMWYDQPKVVAAWRQLVSETETEESKKRRRRHSIIQDSIEAVILAANGHASEIPSSSSSMWKSFSDWLKDAYEHTLGRLESLTGGGGGGRHRRDVVDSRAEPESSLPTESELPLKVSSFQYDLVDVTREVLVGVVLPGLHRELVEAYTAKDLERARTWGQFVLDLILDTDRILSTHTQFMVGPWIHEARVSAKIATTTTNNNNNKNNNNSSANTSTPSSPTSMNRYRDYLEYSARNQITWWGPQGQGPLANYASKGWGGLVKEFYYPRWRTFVNHLVSAVETGTALNQTAYLQESLVDEIAWVGETTCLGGCFEDSSSVATSARDSAVAATKKYPVEAVEDTVLVAQDLVDRWGLIAARLAGDAKVVKNGV</sequence>
<dbReference type="Gene3D" id="3.30.379.10">
    <property type="entry name" value="Chitobiase/beta-hexosaminidase domain 2-like"/>
    <property type="match status" value="1"/>
</dbReference>
<keyword evidence="8" id="KW-1185">Reference proteome</keyword>
<dbReference type="EMBL" id="JAAAUQ010000099">
    <property type="protein sequence ID" value="KAF9154763.1"/>
    <property type="molecule type" value="Genomic_DNA"/>
</dbReference>
<feature type="domain" description="Alpha-N-acetylglucosaminidase N-terminal" evidence="5">
    <location>
        <begin position="118"/>
        <end position="214"/>
    </location>
</feature>
<dbReference type="Gene3D" id="3.20.20.80">
    <property type="entry name" value="Glycosidases"/>
    <property type="match status" value="1"/>
</dbReference>
<feature type="compositionally biased region" description="Low complexity" evidence="2">
    <location>
        <begin position="89"/>
        <end position="103"/>
    </location>
</feature>
<dbReference type="InterPro" id="IPR024733">
    <property type="entry name" value="NAGLU_tim-barrel"/>
</dbReference>
<dbReference type="Pfam" id="PF05089">
    <property type="entry name" value="NAGLU"/>
    <property type="match status" value="1"/>
</dbReference>
<feature type="region of interest" description="Disordered" evidence="2">
    <location>
        <begin position="877"/>
        <end position="901"/>
    </location>
</feature>
<keyword evidence="3" id="KW-0812">Transmembrane</keyword>
<evidence type="ECO:0000259" key="5">
    <source>
        <dbReference type="Pfam" id="PF12971"/>
    </source>
</evidence>
<dbReference type="Gene3D" id="1.20.120.670">
    <property type="entry name" value="N-acetyl-b-d-glucoasminidase"/>
    <property type="match status" value="2"/>
</dbReference>
<name>A0A9P5VE48_9FUNG</name>
<feature type="region of interest" description="Disordered" evidence="2">
    <location>
        <begin position="758"/>
        <end position="788"/>
    </location>
</feature>
<gene>
    <name evidence="7" type="ORF">BG015_012088</name>
</gene>
<comment type="caution">
    <text evidence="7">The sequence shown here is derived from an EMBL/GenBank/DDBJ whole genome shotgun (WGS) entry which is preliminary data.</text>
</comment>
<feature type="region of interest" description="Disordered" evidence="2">
    <location>
        <begin position="70"/>
        <end position="109"/>
    </location>
</feature>
<evidence type="ECO:0000256" key="3">
    <source>
        <dbReference type="SAM" id="Phobius"/>
    </source>
</evidence>
<feature type="domain" description="Alpha-N-acetylglucosaminidase C-terminal" evidence="6">
    <location>
        <begin position="620"/>
        <end position="704"/>
    </location>
</feature>
<feature type="domain" description="Alpha-N-acetylglucosaminidase C-terminal" evidence="6">
    <location>
        <begin position="794"/>
        <end position="985"/>
    </location>
</feature>
<dbReference type="Pfam" id="PF12971">
    <property type="entry name" value="NAGLU_N"/>
    <property type="match status" value="1"/>
</dbReference>
<evidence type="ECO:0000259" key="6">
    <source>
        <dbReference type="Pfam" id="PF12972"/>
    </source>
</evidence>
<dbReference type="InterPro" id="IPR029018">
    <property type="entry name" value="Hex-like_dom2"/>
</dbReference>
<dbReference type="Pfam" id="PF12972">
    <property type="entry name" value="NAGLU_C"/>
    <property type="match status" value="2"/>
</dbReference>
<dbReference type="InterPro" id="IPR007781">
    <property type="entry name" value="NAGLU"/>
</dbReference>
<dbReference type="Proteomes" id="UP000748756">
    <property type="component" value="Unassembled WGS sequence"/>
</dbReference>
<reference evidence="7" key="1">
    <citation type="journal article" date="2020" name="Fungal Divers.">
        <title>Resolving the Mortierellaceae phylogeny through synthesis of multi-gene phylogenetics and phylogenomics.</title>
        <authorList>
            <person name="Vandepol N."/>
            <person name="Liber J."/>
            <person name="Desiro A."/>
            <person name="Na H."/>
            <person name="Kennedy M."/>
            <person name="Barry K."/>
            <person name="Grigoriev I.V."/>
            <person name="Miller A.N."/>
            <person name="O'Donnell K."/>
            <person name="Stajich J.E."/>
            <person name="Bonito G."/>
        </authorList>
    </citation>
    <scope>NUCLEOTIDE SEQUENCE</scope>
    <source>
        <strain evidence="7">NRRL 6426</strain>
    </source>
</reference>
<dbReference type="GO" id="GO:0016787">
    <property type="term" value="F:hydrolase activity"/>
    <property type="evidence" value="ECO:0007669"/>
    <property type="project" value="UniProtKB-KW"/>
</dbReference>
<feature type="domain" description="Alpha-N-acetylglucosaminidase tim-barrel" evidence="4">
    <location>
        <begin position="236"/>
        <end position="587"/>
    </location>
</feature>
<dbReference type="AlphaFoldDB" id="A0A9P5VE48"/>
<proteinExistence type="predicted"/>
<organism evidence="7 8">
    <name type="scientific">Linnemannia schmuckeri</name>
    <dbReference type="NCBI Taxonomy" id="64567"/>
    <lineage>
        <taxon>Eukaryota</taxon>
        <taxon>Fungi</taxon>
        <taxon>Fungi incertae sedis</taxon>
        <taxon>Mucoromycota</taxon>
        <taxon>Mortierellomycotina</taxon>
        <taxon>Mortierellomycetes</taxon>
        <taxon>Mortierellales</taxon>
        <taxon>Mortierellaceae</taxon>
        <taxon>Linnemannia</taxon>
    </lineage>
</organism>
<keyword evidence="3" id="KW-1133">Transmembrane helix</keyword>
<evidence type="ECO:0000313" key="7">
    <source>
        <dbReference type="EMBL" id="KAF9154763.1"/>
    </source>
</evidence>
<evidence type="ECO:0000256" key="2">
    <source>
        <dbReference type="SAM" id="MobiDB-lite"/>
    </source>
</evidence>
<protein>
    <recommendedName>
        <fullName evidence="9">Alpha-N-acetylglucosaminidase</fullName>
    </recommendedName>
</protein>
<dbReference type="OrthoDB" id="64736at2759"/>
<dbReference type="PANTHER" id="PTHR12872:SF1">
    <property type="entry name" value="ALPHA-N-ACETYLGLUCOSAMINIDASE"/>
    <property type="match status" value="1"/>
</dbReference>